<dbReference type="InterPro" id="IPR005482">
    <property type="entry name" value="Biotin_COase_C"/>
</dbReference>
<dbReference type="STRING" id="452471.Aasi_0716"/>
<dbReference type="SUPFAM" id="SSF52440">
    <property type="entry name" value="PreATP-grasp domain"/>
    <property type="match status" value="1"/>
</dbReference>
<dbReference type="Proteomes" id="UP000001227">
    <property type="component" value="Chromosome"/>
</dbReference>
<dbReference type="FunFam" id="3.40.50.20:FF:000010">
    <property type="entry name" value="Propionyl-CoA carboxylase subunit alpha"/>
    <property type="match status" value="1"/>
</dbReference>
<dbReference type="FunFam" id="3.30.1490.20:FF:000018">
    <property type="entry name" value="Biotin carboxylase"/>
    <property type="match status" value="1"/>
</dbReference>
<dbReference type="EMBL" id="CP001102">
    <property type="protein sequence ID" value="ACE06103.1"/>
    <property type="molecule type" value="Genomic_DNA"/>
</dbReference>
<comment type="function">
    <text evidence="1 13">This protein is a component of the acetyl coenzyme A carboxylase complex; first, biotin carboxylase catalyzes the carboxylation of the carrier protein and then the transcarboxylase transfers the carboxyl group to form malonyl-CoA.</text>
</comment>
<evidence type="ECO:0000256" key="6">
    <source>
        <dbReference type="ARBA" id="ARBA00022723"/>
    </source>
</evidence>
<dbReference type="HOGENOM" id="CLU_000395_3_2_10"/>
<dbReference type="PROSITE" id="PS50975">
    <property type="entry name" value="ATP_GRASP"/>
    <property type="match status" value="1"/>
</dbReference>
<dbReference type="NCBIfam" id="NF006367">
    <property type="entry name" value="PRK08591.1"/>
    <property type="match status" value="1"/>
</dbReference>
<dbReference type="GO" id="GO:0005524">
    <property type="term" value="F:ATP binding"/>
    <property type="evidence" value="ECO:0007669"/>
    <property type="project" value="UniProtKB-UniRule"/>
</dbReference>
<dbReference type="PROSITE" id="PS00867">
    <property type="entry name" value="CPSASE_2"/>
    <property type="match status" value="1"/>
</dbReference>
<evidence type="ECO:0000256" key="8">
    <source>
        <dbReference type="ARBA" id="ARBA00022840"/>
    </source>
</evidence>
<evidence type="ECO:0000256" key="1">
    <source>
        <dbReference type="ARBA" id="ARBA00003761"/>
    </source>
</evidence>
<dbReference type="PANTHER" id="PTHR48095:SF2">
    <property type="entry name" value="BIOTIN CARBOXYLASE, CHLOROPLASTIC"/>
    <property type="match status" value="1"/>
</dbReference>
<dbReference type="InterPro" id="IPR016185">
    <property type="entry name" value="PreATP-grasp_dom_sf"/>
</dbReference>
<organism evidence="16 17">
    <name type="scientific">Amoebophilus asiaticus (strain 5a2)</name>
    <dbReference type="NCBI Taxonomy" id="452471"/>
    <lineage>
        <taxon>Bacteria</taxon>
        <taxon>Pseudomonadati</taxon>
        <taxon>Bacteroidota</taxon>
        <taxon>Cytophagia</taxon>
        <taxon>Cytophagales</taxon>
        <taxon>Amoebophilaceae</taxon>
        <taxon>Candidatus Amoebophilus</taxon>
    </lineage>
</organism>
<evidence type="ECO:0000256" key="12">
    <source>
        <dbReference type="PROSITE-ProRule" id="PRU00409"/>
    </source>
</evidence>
<gene>
    <name evidence="16" type="ordered locus">Aasi_0716</name>
</gene>
<protein>
    <recommendedName>
        <fullName evidence="4 13">Biotin carboxylase</fullName>
        <ecNumber evidence="4 13">6.3.4.14</ecNumber>
    </recommendedName>
    <alternativeName>
        <fullName evidence="13">Acetyl-coenzyme A carboxylase biotin carboxylase subunit A</fullName>
    </alternativeName>
</protein>
<dbReference type="RefSeq" id="WP_012472872.1">
    <property type="nucleotide sequence ID" value="NC_010830.1"/>
</dbReference>
<evidence type="ECO:0000313" key="17">
    <source>
        <dbReference type="Proteomes" id="UP000001227"/>
    </source>
</evidence>
<name>B3ESA1_AMOA5</name>
<evidence type="ECO:0000256" key="10">
    <source>
        <dbReference type="ARBA" id="ARBA00023267"/>
    </source>
</evidence>
<dbReference type="GO" id="GO:2001295">
    <property type="term" value="P:malonyl-CoA biosynthetic process"/>
    <property type="evidence" value="ECO:0007669"/>
    <property type="project" value="UniProtKB-UniPathway"/>
</dbReference>
<feature type="domain" description="Biotin carboxylation" evidence="15">
    <location>
        <begin position="1"/>
        <end position="444"/>
    </location>
</feature>
<dbReference type="NCBIfam" id="TIGR00514">
    <property type="entry name" value="accC"/>
    <property type="match status" value="1"/>
</dbReference>
<dbReference type="AlphaFoldDB" id="B3ESA1"/>
<keyword evidence="6" id="KW-0479">Metal-binding</keyword>
<dbReference type="InterPro" id="IPR011764">
    <property type="entry name" value="Biotin_carboxylation_dom"/>
</dbReference>
<evidence type="ECO:0000259" key="14">
    <source>
        <dbReference type="PROSITE" id="PS50975"/>
    </source>
</evidence>
<dbReference type="InterPro" id="IPR005479">
    <property type="entry name" value="CPAse_ATP-bd"/>
</dbReference>
<dbReference type="InterPro" id="IPR011761">
    <property type="entry name" value="ATP-grasp"/>
</dbReference>
<dbReference type="eggNOG" id="COG0439">
    <property type="taxonomic scope" value="Bacteria"/>
</dbReference>
<evidence type="ECO:0000256" key="4">
    <source>
        <dbReference type="ARBA" id="ARBA00013263"/>
    </source>
</evidence>
<dbReference type="Gene3D" id="3.30.470.20">
    <property type="entry name" value="ATP-grasp fold, B domain"/>
    <property type="match status" value="1"/>
</dbReference>
<dbReference type="SUPFAM" id="SSF51246">
    <property type="entry name" value="Rudiment single hybrid motif"/>
    <property type="match status" value="1"/>
</dbReference>
<keyword evidence="10 13" id="KW-0092">Biotin</keyword>
<dbReference type="OrthoDB" id="9807469at2"/>
<dbReference type="UniPathway" id="UPA00655">
    <property type="reaction ID" value="UER00711"/>
</dbReference>
<keyword evidence="13" id="KW-0444">Lipid biosynthesis</keyword>
<keyword evidence="13" id="KW-0443">Lipid metabolism</keyword>
<keyword evidence="17" id="KW-1185">Reference proteome</keyword>
<dbReference type="GO" id="GO:0046872">
    <property type="term" value="F:metal ion binding"/>
    <property type="evidence" value="ECO:0007669"/>
    <property type="project" value="UniProtKB-KW"/>
</dbReference>
<keyword evidence="9" id="KW-0460">Magnesium</keyword>
<keyword evidence="5 13" id="KW-0436">Ligase</keyword>
<keyword evidence="13" id="KW-0275">Fatty acid biosynthesis</keyword>
<dbReference type="InterPro" id="IPR051602">
    <property type="entry name" value="ACC_Biotin_Carboxylase"/>
</dbReference>
<proteinExistence type="predicted"/>
<dbReference type="KEGG" id="aas:Aasi_0716"/>
<dbReference type="SMART" id="SM00878">
    <property type="entry name" value="Biotin_carb_C"/>
    <property type="match status" value="1"/>
</dbReference>
<evidence type="ECO:0000313" key="16">
    <source>
        <dbReference type="EMBL" id="ACE06103.1"/>
    </source>
</evidence>
<dbReference type="InterPro" id="IPR004549">
    <property type="entry name" value="Acetyl_CoA_COase_biotin_COase"/>
</dbReference>
<dbReference type="InterPro" id="IPR005481">
    <property type="entry name" value="BC-like_N"/>
</dbReference>
<evidence type="ECO:0000256" key="7">
    <source>
        <dbReference type="ARBA" id="ARBA00022741"/>
    </source>
</evidence>
<comment type="pathway">
    <text evidence="2 13">Lipid metabolism; malonyl-CoA biosynthesis; malonyl-CoA from acetyl-CoA: step 1/1.</text>
</comment>
<keyword evidence="13" id="KW-0276">Fatty acid metabolism</keyword>
<dbReference type="InterPro" id="IPR011054">
    <property type="entry name" value="Rudment_hybrid_motif"/>
</dbReference>
<dbReference type="Pfam" id="PF00289">
    <property type="entry name" value="Biotin_carb_N"/>
    <property type="match status" value="1"/>
</dbReference>
<evidence type="ECO:0000256" key="2">
    <source>
        <dbReference type="ARBA" id="ARBA00004956"/>
    </source>
</evidence>
<dbReference type="GO" id="GO:0004075">
    <property type="term" value="F:biotin carboxylase activity"/>
    <property type="evidence" value="ECO:0007669"/>
    <property type="project" value="UniProtKB-EC"/>
</dbReference>
<evidence type="ECO:0000256" key="9">
    <source>
        <dbReference type="ARBA" id="ARBA00022842"/>
    </source>
</evidence>
<evidence type="ECO:0000259" key="15">
    <source>
        <dbReference type="PROSITE" id="PS50979"/>
    </source>
</evidence>
<evidence type="ECO:0000256" key="5">
    <source>
        <dbReference type="ARBA" id="ARBA00022598"/>
    </source>
</evidence>
<dbReference type="EC" id="6.3.4.14" evidence="4 13"/>
<accession>B3ESA1</accession>
<comment type="catalytic activity">
    <reaction evidence="11 13">
        <text>N(6)-biotinyl-L-lysyl-[protein] + hydrogencarbonate + ATP = N(6)-carboxybiotinyl-L-lysyl-[protein] + ADP + phosphate + H(+)</text>
        <dbReference type="Rhea" id="RHEA:13501"/>
        <dbReference type="Rhea" id="RHEA-COMP:10505"/>
        <dbReference type="Rhea" id="RHEA-COMP:10506"/>
        <dbReference type="ChEBI" id="CHEBI:15378"/>
        <dbReference type="ChEBI" id="CHEBI:17544"/>
        <dbReference type="ChEBI" id="CHEBI:30616"/>
        <dbReference type="ChEBI" id="CHEBI:43474"/>
        <dbReference type="ChEBI" id="CHEBI:83144"/>
        <dbReference type="ChEBI" id="CHEBI:83145"/>
        <dbReference type="ChEBI" id="CHEBI:456216"/>
        <dbReference type="EC" id="6.3.4.14"/>
    </reaction>
</comment>
<evidence type="ECO:0000256" key="11">
    <source>
        <dbReference type="ARBA" id="ARBA00048600"/>
    </source>
</evidence>
<dbReference type="PROSITE" id="PS50979">
    <property type="entry name" value="BC"/>
    <property type="match status" value="1"/>
</dbReference>
<dbReference type="Pfam" id="PF02786">
    <property type="entry name" value="CPSase_L_D2"/>
    <property type="match status" value="1"/>
</dbReference>
<dbReference type="PANTHER" id="PTHR48095">
    <property type="entry name" value="PYRUVATE CARBOXYLASE SUBUNIT A"/>
    <property type="match status" value="1"/>
</dbReference>
<feature type="domain" description="ATP-grasp" evidence="14">
    <location>
        <begin position="120"/>
        <end position="317"/>
    </location>
</feature>
<reference evidence="16 17" key="1">
    <citation type="journal article" date="2010" name="J. Bacteriol.">
        <title>The genome of the amoeba symbiont 'Candidatus Amoebophilus asiaticus' reveals common mechanisms for host cell interaction among amoeba-associated bacteria.</title>
        <authorList>
            <person name="Schmitz-Esser S."/>
            <person name="Tischler P."/>
            <person name="Arnold R."/>
            <person name="Montanaro J."/>
            <person name="Wagner M."/>
            <person name="Rattei T."/>
            <person name="Horn M."/>
        </authorList>
    </citation>
    <scope>NUCLEOTIDE SEQUENCE [LARGE SCALE GENOMIC DNA]</scope>
    <source>
        <strain evidence="16 17">5a2</strain>
    </source>
</reference>
<dbReference type="Pfam" id="PF02785">
    <property type="entry name" value="Biotin_carb_C"/>
    <property type="match status" value="1"/>
</dbReference>
<evidence type="ECO:0000256" key="3">
    <source>
        <dbReference type="ARBA" id="ARBA00011750"/>
    </source>
</evidence>
<evidence type="ECO:0000256" key="13">
    <source>
        <dbReference type="RuleBase" id="RU365063"/>
    </source>
</evidence>
<keyword evidence="8 12" id="KW-0067">ATP-binding</keyword>
<comment type="subunit">
    <text evidence="3 13">Acetyl-CoA carboxylase is a heterohexamer of biotin carboxyl carrier protein, biotin carboxylase and the two subunits of carboxyl transferase in a 2:2 complex.</text>
</comment>
<dbReference type="GO" id="GO:0006633">
    <property type="term" value="P:fatty acid biosynthetic process"/>
    <property type="evidence" value="ECO:0007669"/>
    <property type="project" value="UniProtKB-KW"/>
</dbReference>
<keyword evidence="7 12" id="KW-0547">Nucleotide-binding</keyword>
<dbReference type="PROSITE" id="PS00866">
    <property type="entry name" value="CPSASE_1"/>
    <property type="match status" value="1"/>
</dbReference>
<dbReference type="SUPFAM" id="SSF56059">
    <property type="entry name" value="Glutathione synthetase ATP-binding domain-like"/>
    <property type="match status" value="1"/>
</dbReference>
<sequence>MFNKILIANRGEIALRIIRACKELGIATVAVYSTADKESLHVNFADEAVCIGPATSKLSYLNIPHIIAAAELTNANAIHPGYGFLSENSSFSRICQEHDIKFIGPSPESISKMGDKATAKDTMKKAGVPTIPGSDGLLTSLEQGLVLAQEIGFPIILKATAGGGGKGMKIVQHADAFAKAWDEARREAQAAFGNDGLYLEKLIEAPRHIEIQLMADQHGRVVHLSERDCSIQRRHQKLVEETPSPFITEELREQMGQAAITGAACIGYEGVGTVEFLVDKHRNFYFMEMNTRIQVEHPITEEVTGIDLIKEQIKIAAGEKIANKNYYPQGDAIECRINAEDPFKDFRPSPGTITNLHLPGGLGIRVDTHIYSGYTIPPHYDSMIAKLIARGKDREEAIVRMKRALEEFVIEGIKTTIPFHLQLMDDKNFRAGKFTTAFLESFKLLDIAIEDKEE</sequence>